<feature type="region of interest" description="Disordered" evidence="1">
    <location>
        <begin position="358"/>
        <end position="403"/>
    </location>
</feature>
<evidence type="ECO:0000256" key="1">
    <source>
        <dbReference type="SAM" id="MobiDB-lite"/>
    </source>
</evidence>
<dbReference type="Proteomes" id="UP000023152">
    <property type="component" value="Unassembled WGS sequence"/>
</dbReference>
<evidence type="ECO:0000313" key="2">
    <source>
        <dbReference type="EMBL" id="ETO21142.1"/>
    </source>
</evidence>
<sequence length="649" mass="73485">MWKTKTVSGKVTKSWTKPSMTGLFTSPVSKVGVGEESLVSSVLEKGQEASLMIWNTKDVNIIKSKHEIEFETTKTIVGVPWIANSILRTFACSQRSIPFVILLLRNGDVILFHFASRVFIHCCNVWAEQQEDQREDTHFIWSANFRECGQAAEDITHGDGDGDGDGGAKETSPKSVHISLLSILLVVPPQEKTDVDKQEKVKIRISITMVQQTYPSQWTLTKLTKIKIKILKSKKGMTMKKMIENENENDNNNNNTNNNDINDNEEEKTFQSPLMKEMKLAVVPLVWDKSKTELTSQGVVTVDLGAQILATMHKTQGAAAGLQIIDYDMLDGTSIAVLLSDGVLYGYVIDTTASIGQADTKNSKQKQKQKNQEQNQTNQNQTNQNQTNQNQTNQKQKQEKHSQSNVVLHKQWSIKCNDLDLSQCRTMVDVDLQKFNVEYTCHSSCLLQRTRVHWLEHTQCMVIGVSRREYNQLTLWCYPCQMNLATAHADNAMSSRSQQNRPSMAWETRSLCSINNTSSSLWLAPILVSSYSQQTALSTDPRKVFDIFVVTSNHVIATRVPSLQNNMLDWFYSMSCHPRRARPANRKRHIGKPCDRTTSSSWKIMLCNVLDHYKQWSEADIVYILSFLMSTLSESSSNSRSFFALLLSC</sequence>
<protein>
    <submittedName>
        <fullName evidence="2">Uncharacterized protein</fullName>
    </submittedName>
</protein>
<name>X6N757_RETFI</name>
<feature type="compositionally biased region" description="Low complexity" evidence="1">
    <location>
        <begin position="372"/>
        <end position="395"/>
    </location>
</feature>
<feature type="region of interest" description="Disordered" evidence="1">
    <location>
        <begin position="153"/>
        <end position="172"/>
    </location>
</feature>
<feature type="region of interest" description="Disordered" evidence="1">
    <location>
        <begin position="245"/>
        <end position="264"/>
    </location>
</feature>
<accession>X6N757</accession>
<keyword evidence="3" id="KW-1185">Reference proteome</keyword>
<dbReference type="AlphaFoldDB" id="X6N757"/>
<comment type="caution">
    <text evidence="2">The sequence shown here is derived from an EMBL/GenBank/DDBJ whole genome shotgun (WGS) entry which is preliminary data.</text>
</comment>
<feature type="compositionally biased region" description="Basic and acidic residues" evidence="1">
    <location>
        <begin position="154"/>
        <end position="172"/>
    </location>
</feature>
<proteinExistence type="predicted"/>
<dbReference type="EMBL" id="ASPP01011902">
    <property type="protein sequence ID" value="ETO21142.1"/>
    <property type="molecule type" value="Genomic_DNA"/>
</dbReference>
<gene>
    <name evidence="2" type="ORF">RFI_16060</name>
</gene>
<evidence type="ECO:0000313" key="3">
    <source>
        <dbReference type="Proteomes" id="UP000023152"/>
    </source>
</evidence>
<feature type="compositionally biased region" description="Low complexity" evidence="1">
    <location>
        <begin position="250"/>
        <end position="261"/>
    </location>
</feature>
<organism evidence="2 3">
    <name type="scientific">Reticulomyxa filosa</name>
    <dbReference type="NCBI Taxonomy" id="46433"/>
    <lineage>
        <taxon>Eukaryota</taxon>
        <taxon>Sar</taxon>
        <taxon>Rhizaria</taxon>
        <taxon>Retaria</taxon>
        <taxon>Foraminifera</taxon>
        <taxon>Monothalamids</taxon>
        <taxon>Reticulomyxidae</taxon>
        <taxon>Reticulomyxa</taxon>
    </lineage>
</organism>
<reference evidence="2 3" key="1">
    <citation type="journal article" date="2013" name="Curr. Biol.">
        <title>The Genome of the Foraminiferan Reticulomyxa filosa.</title>
        <authorList>
            <person name="Glockner G."/>
            <person name="Hulsmann N."/>
            <person name="Schleicher M."/>
            <person name="Noegel A.A."/>
            <person name="Eichinger L."/>
            <person name="Gallinger C."/>
            <person name="Pawlowski J."/>
            <person name="Sierra R."/>
            <person name="Euteneuer U."/>
            <person name="Pillet L."/>
            <person name="Moustafa A."/>
            <person name="Platzer M."/>
            <person name="Groth M."/>
            <person name="Szafranski K."/>
            <person name="Schliwa M."/>
        </authorList>
    </citation>
    <scope>NUCLEOTIDE SEQUENCE [LARGE SCALE GENOMIC DNA]</scope>
</reference>